<dbReference type="InterPro" id="IPR005119">
    <property type="entry name" value="LysR_subst-bd"/>
</dbReference>
<dbReference type="PANTHER" id="PTHR30419:SF8">
    <property type="entry name" value="NITROGEN ASSIMILATION TRANSCRIPTIONAL ACTIVATOR-RELATED"/>
    <property type="match status" value="1"/>
</dbReference>
<dbReference type="GO" id="GO:0003677">
    <property type="term" value="F:DNA binding"/>
    <property type="evidence" value="ECO:0007669"/>
    <property type="project" value="UniProtKB-KW"/>
</dbReference>
<keyword evidence="2" id="KW-0805">Transcription regulation</keyword>
<protein>
    <recommendedName>
        <fullName evidence="6">HTH lysR-type domain-containing protein</fullName>
    </recommendedName>
</protein>
<dbReference type="Pfam" id="PF03466">
    <property type="entry name" value="LysR_substrate"/>
    <property type="match status" value="1"/>
</dbReference>
<organism evidence="7 8">
    <name type="scientific">Paracoccus yeei</name>
    <dbReference type="NCBI Taxonomy" id="147645"/>
    <lineage>
        <taxon>Bacteria</taxon>
        <taxon>Pseudomonadati</taxon>
        <taxon>Pseudomonadota</taxon>
        <taxon>Alphaproteobacteria</taxon>
        <taxon>Rhodobacterales</taxon>
        <taxon>Paracoccaceae</taxon>
        <taxon>Paracoccus</taxon>
    </lineage>
</organism>
<dbReference type="InterPro" id="IPR036390">
    <property type="entry name" value="WH_DNA-bd_sf"/>
</dbReference>
<dbReference type="GO" id="GO:0005829">
    <property type="term" value="C:cytosol"/>
    <property type="evidence" value="ECO:0007669"/>
    <property type="project" value="TreeGrafter"/>
</dbReference>
<evidence type="ECO:0000313" key="7">
    <source>
        <dbReference type="EMBL" id="ATQ58173.1"/>
    </source>
</evidence>
<geneLocation type="plasmid" evidence="8">
    <name>ptt13-2</name>
</geneLocation>
<dbReference type="PROSITE" id="PS50931">
    <property type="entry name" value="HTH_LYSR"/>
    <property type="match status" value="1"/>
</dbReference>
<comment type="similarity">
    <text evidence="1">Belongs to the LysR transcriptional regulatory family.</text>
</comment>
<dbReference type="GO" id="GO:0003700">
    <property type="term" value="F:DNA-binding transcription factor activity"/>
    <property type="evidence" value="ECO:0007669"/>
    <property type="project" value="InterPro"/>
</dbReference>
<keyword evidence="7" id="KW-0614">Plasmid</keyword>
<proteinExistence type="inferred from homology"/>
<feature type="region of interest" description="Disordered" evidence="5">
    <location>
        <begin position="212"/>
        <end position="231"/>
    </location>
</feature>
<keyword evidence="3" id="KW-0238">DNA-binding</keyword>
<dbReference type="PANTHER" id="PTHR30419">
    <property type="entry name" value="HTH-TYPE TRANSCRIPTIONAL REGULATOR YBHD"/>
    <property type="match status" value="1"/>
</dbReference>
<reference evidence="7 8" key="1">
    <citation type="submission" date="2017-10" db="EMBL/GenBank/DDBJ databases">
        <title>Complete genome sequence of Paracoccus yeei TT13 isolated from human skin.</title>
        <authorList>
            <person name="Lee K."/>
            <person name="Lim J.Y."/>
            <person name="Hwang I."/>
        </authorList>
    </citation>
    <scope>NUCLEOTIDE SEQUENCE [LARGE SCALE GENOMIC DNA]</scope>
    <source>
        <strain evidence="7 8">TT13</strain>
        <plasmid evidence="8">Plasmid ptt13-2</plasmid>
    </source>
</reference>
<dbReference type="InterPro" id="IPR036388">
    <property type="entry name" value="WH-like_DNA-bd_sf"/>
</dbReference>
<dbReference type="SUPFAM" id="SSF53850">
    <property type="entry name" value="Periplasmic binding protein-like II"/>
    <property type="match status" value="1"/>
</dbReference>
<dbReference type="Gene3D" id="1.10.10.10">
    <property type="entry name" value="Winged helix-like DNA-binding domain superfamily/Winged helix DNA-binding domain"/>
    <property type="match status" value="1"/>
</dbReference>
<evidence type="ECO:0000256" key="1">
    <source>
        <dbReference type="ARBA" id="ARBA00009437"/>
    </source>
</evidence>
<accession>A0A2D2C6P1</accession>
<dbReference type="AlphaFoldDB" id="A0A2D2C6P1"/>
<dbReference type="InterPro" id="IPR050950">
    <property type="entry name" value="HTH-type_LysR_regulators"/>
</dbReference>
<keyword evidence="4" id="KW-0804">Transcription</keyword>
<dbReference type="InterPro" id="IPR000847">
    <property type="entry name" value="LysR_HTH_N"/>
</dbReference>
<evidence type="ECO:0000259" key="6">
    <source>
        <dbReference type="PROSITE" id="PS50931"/>
    </source>
</evidence>
<feature type="region of interest" description="Disordered" evidence="5">
    <location>
        <begin position="84"/>
        <end position="166"/>
    </location>
</feature>
<feature type="domain" description="HTH lysR-type" evidence="6">
    <location>
        <begin position="290"/>
        <end position="347"/>
    </location>
</feature>
<evidence type="ECO:0000313" key="8">
    <source>
        <dbReference type="Proteomes" id="UP000229314"/>
    </source>
</evidence>
<evidence type="ECO:0000256" key="2">
    <source>
        <dbReference type="ARBA" id="ARBA00023015"/>
    </source>
</evidence>
<dbReference type="EMBL" id="CP024424">
    <property type="protein sequence ID" value="ATQ58173.1"/>
    <property type="molecule type" value="Genomic_DNA"/>
</dbReference>
<dbReference type="Gene3D" id="3.40.190.10">
    <property type="entry name" value="Periplasmic binding protein-like II"/>
    <property type="match status" value="2"/>
</dbReference>
<sequence>MFLDKGGKDRGIGCGLFDARQVARIGNDVEGRAGDQVGRGLDQLGGRGPVLIARDDQHRQAQAGGPGRQVGRGQRLAGCSIAGDRGAHDHVAPGGKLGPGAEAGGEPALHDGVRDRAQARPPHRRDAVGPAFGRAHLDGGVRQNHGAQQIGAARRQRLRDHAADGQAHEDHRANAQMLDQRGRVIGQVVDGKRAALVGQAVAALVEADRAQAGHRGQKPIPQPQVGAQRIGKDDSRAIGRTVDAVMHRTPGAVQNLHGILPCSIISHIENGLDNANFALMDNRTAMHPGVKLRHIRAFLDIAAEGGLTAVARAQGITQPALSRTLAELETLLGQPMFLRQGRRLVLTEAGALFRRHASAAVQALEAGAAALRPGSSGTLRIGVLPTVATRFLPRVVLRFREIRPEIVLAAETGPHFHLMRLLREGLVDLVVGRLPGASEMAGLSFDHLYEEEVILAARADHPMRARPAPEALAASPVILPPATALIRPVVDSYLAANGLAGLRPALETVSLALGRGICLASDALWFISRGVVVHELDKAEMIELPTGARFLSGAVGMTRRQASVAPGLADFAEIAAEVARQMP</sequence>
<evidence type="ECO:0000256" key="4">
    <source>
        <dbReference type="ARBA" id="ARBA00023163"/>
    </source>
</evidence>
<dbReference type="Pfam" id="PF00126">
    <property type="entry name" value="HTH_1"/>
    <property type="match status" value="1"/>
</dbReference>
<dbReference type="PRINTS" id="PR00039">
    <property type="entry name" value="HTHLYSR"/>
</dbReference>
<feature type="compositionally biased region" description="Basic and acidic residues" evidence="5">
    <location>
        <begin position="108"/>
        <end position="118"/>
    </location>
</feature>
<name>A0A2D2C6P1_9RHOB</name>
<dbReference type="SUPFAM" id="SSF46785">
    <property type="entry name" value="Winged helix' DNA-binding domain"/>
    <property type="match status" value="1"/>
</dbReference>
<evidence type="ECO:0000256" key="5">
    <source>
        <dbReference type="SAM" id="MobiDB-lite"/>
    </source>
</evidence>
<gene>
    <name evidence="7" type="ORF">PYTT13_20310</name>
</gene>
<evidence type="ECO:0000256" key="3">
    <source>
        <dbReference type="ARBA" id="ARBA00023125"/>
    </source>
</evidence>
<dbReference type="Proteomes" id="UP000229314">
    <property type="component" value="Plasmid pTT13-2"/>
</dbReference>